<organism evidence="19 20">
    <name type="scientific">Riesia pediculicola (strain USDA)</name>
    <dbReference type="NCBI Taxonomy" id="515618"/>
    <lineage>
        <taxon>Bacteria</taxon>
        <taxon>Pseudomonadati</taxon>
        <taxon>Pseudomonadota</taxon>
        <taxon>Gammaproteobacteria</taxon>
        <taxon>Enterobacterales</taxon>
        <taxon>Enterobacteriaceae</taxon>
        <taxon>Candidatus Riesia</taxon>
    </lineage>
</organism>
<sequence length="428" mass="49482">MIYPKLRFNKNFSFEDWLVYIRSQHSIQIDMSLERIKSVAKKMNLFHPAPIVIVVSGTNGKGTTCNVIEKILIQSNVKTGVYSSPHLISYTERIRISGKEVSERLLCNAFYDIEKSKEKIVTLTEFEYGTLAALKIFKKSQLEIAILEVGLGGRLDATNIIDSDISIIVNIARDHVKFLGNDREKIGYQKCGIFRYGKTSIIGETDIPNSVQISAKKLMTDLFIYGRDWIFEIEKNCWQWKSGECIFRKLPFSESIPINNVATGLAAIYLLKKNYVNLRKKIKNQHIRNGILNAKLPGRFQIIHLKKGPITILDVAHNFHAAQYLSKRLDYFQSRRKKIYAITSILRDKDINLILSVLKDKIWQWNFVSNFQDERGLSSKDLSRYMKKSFQHENFLSAYESVLKEIEKNVLLVFGSFYIVSEYLKMFS</sequence>
<dbReference type="EMBL" id="CP001085">
    <property type="protein sequence ID" value="ADD79593.1"/>
    <property type="molecule type" value="Genomic_DNA"/>
</dbReference>
<keyword evidence="9 16" id="KW-0067">ATP-binding</keyword>
<dbReference type="Pfam" id="PF08245">
    <property type="entry name" value="Mur_ligase_M"/>
    <property type="match status" value="1"/>
</dbReference>
<dbReference type="InterPro" id="IPR001645">
    <property type="entry name" value="Folylpolyglutamate_synth"/>
</dbReference>
<keyword evidence="6 16" id="KW-0436">Ligase</keyword>
<dbReference type="RefSeq" id="WP_013087581.1">
    <property type="nucleotide sequence ID" value="NC_014109.1"/>
</dbReference>
<comment type="catalytic activity">
    <reaction evidence="12">
        <text>(6S)-5,6,7,8-tetrahydrofolyl-(gamma-L-Glu)(n) + L-glutamate + ATP = (6S)-5,6,7,8-tetrahydrofolyl-(gamma-L-Glu)(n+1) + ADP + phosphate + H(+)</text>
        <dbReference type="Rhea" id="RHEA:10580"/>
        <dbReference type="Rhea" id="RHEA-COMP:14738"/>
        <dbReference type="Rhea" id="RHEA-COMP:14740"/>
        <dbReference type="ChEBI" id="CHEBI:15378"/>
        <dbReference type="ChEBI" id="CHEBI:29985"/>
        <dbReference type="ChEBI" id="CHEBI:30616"/>
        <dbReference type="ChEBI" id="CHEBI:43474"/>
        <dbReference type="ChEBI" id="CHEBI:141005"/>
        <dbReference type="ChEBI" id="CHEBI:456216"/>
        <dbReference type="EC" id="6.3.2.17"/>
    </reaction>
</comment>
<name>D4G8T5_RIEPU</name>
<evidence type="ECO:0000256" key="6">
    <source>
        <dbReference type="ARBA" id="ARBA00022598"/>
    </source>
</evidence>
<keyword evidence="11" id="KW-0289">Folate biosynthesis</keyword>
<dbReference type="NCBIfam" id="TIGR01499">
    <property type="entry name" value="folC"/>
    <property type="match status" value="1"/>
</dbReference>
<gene>
    <name evidence="19" type="primary">folC</name>
    <name evidence="19" type="ordered locus">RIEPE_0507</name>
</gene>
<dbReference type="GO" id="GO:0046872">
    <property type="term" value="F:metal ion binding"/>
    <property type="evidence" value="ECO:0007669"/>
    <property type="project" value="UniProtKB-KW"/>
</dbReference>
<dbReference type="UniPathway" id="UPA00077">
    <property type="reaction ID" value="UER00157"/>
</dbReference>
<keyword evidence="10" id="KW-0460">Magnesium</keyword>
<evidence type="ECO:0000259" key="18">
    <source>
        <dbReference type="Pfam" id="PF08245"/>
    </source>
</evidence>
<dbReference type="GO" id="GO:0004326">
    <property type="term" value="F:tetrahydrofolylpolyglutamate synthase activity"/>
    <property type="evidence" value="ECO:0007669"/>
    <property type="project" value="UniProtKB-EC"/>
</dbReference>
<dbReference type="InterPro" id="IPR018109">
    <property type="entry name" value="Folylpolyglutamate_synth_CS"/>
</dbReference>
<dbReference type="HOGENOM" id="CLU_015869_1_0_6"/>
<dbReference type="SUPFAM" id="SSF53244">
    <property type="entry name" value="MurD-like peptide ligases, peptide-binding domain"/>
    <property type="match status" value="1"/>
</dbReference>
<dbReference type="InterPro" id="IPR013221">
    <property type="entry name" value="Mur_ligase_cen"/>
</dbReference>
<dbReference type="SUPFAM" id="SSF53623">
    <property type="entry name" value="MurD-like peptide ligases, catalytic domain"/>
    <property type="match status" value="1"/>
</dbReference>
<evidence type="ECO:0000256" key="14">
    <source>
        <dbReference type="ARBA" id="ARBA00049035"/>
    </source>
</evidence>
<feature type="domain" description="Mur ligase central" evidence="18">
    <location>
        <begin position="55"/>
        <end position="202"/>
    </location>
</feature>
<dbReference type="PIRSF" id="PIRSF001563">
    <property type="entry name" value="Folylpolyglu_synth"/>
    <property type="match status" value="1"/>
</dbReference>
<comment type="function">
    <text evidence="1 16">Functions in two distinct reactions of the de novo folate biosynthetic pathway. Catalyzes the addition of a glutamate residue to dihydropteroate (7,8-dihydropteroate or H2Pte) to form dihydrofolate (7,8-dihydrofolate monoglutamate or H2Pte-Glu). Also catalyzes successive additions of L-glutamate to tetrahydrofolate or 10-formyltetrahydrofolate or 5,10-methylenetetrahydrofolate, leading to folylpolyglutamate derivatives.</text>
</comment>
<evidence type="ECO:0000256" key="5">
    <source>
        <dbReference type="ARBA" id="ARBA00019357"/>
    </source>
</evidence>
<evidence type="ECO:0000313" key="19">
    <source>
        <dbReference type="EMBL" id="ADD79593.1"/>
    </source>
</evidence>
<dbReference type="InterPro" id="IPR036615">
    <property type="entry name" value="Mur_ligase_C_dom_sf"/>
</dbReference>
<dbReference type="PROSITE" id="PS01012">
    <property type="entry name" value="FOLYLPOLYGLU_SYNT_2"/>
    <property type="match status" value="1"/>
</dbReference>
<evidence type="ECO:0000313" key="20">
    <source>
        <dbReference type="Proteomes" id="UP000001700"/>
    </source>
</evidence>
<evidence type="ECO:0000256" key="15">
    <source>
        <dbReference type="ARBA" id="ARBA00049161"/>
    </source>
</evidence>
<dbReference type="Proteomes" id="UP000001700">
    <property type="component" value="Chromosome"/>
</dbReference>
<reference evidence="19" key="1">
    <citation type="submission" date="2008-05" db="EMBL/GenBank/DDBJ databases">
        <title>Genome sequence of Riesia pediculicola USDA.</title>
        <authorList>
            <person name="Kirkness E.F."/>
        </authorList>
    </citation>
    <scope>NUCLEOTIDE SEQUENCE [LARGE SCALE GENOMIC DNA]</scope>
    <source>
        <strain evidence="19">USDA</strain>
    </source>
</reference>
<dbReference type="GO" id="GO:0046654">
    <property type="term" value="P:tetrahydrofolate biosynthetic process"/>
    <property type="evidence" value="ECO:0007669"/>
    <property type="project" value="UniProtKB-UniPathway"/>
</dbReference>
<evidence type="ECO:0000256" key="9">
    <source>
        <dbReference type="ARBA" id="ARBA00022840"/>
    </source>
</evidence>
<dbReference type="Gene3D" id="3.40.1190.10">
    <property type="entry name" value="Mur-like, catalytic domain"/>
    <property type="match status" value="1"/>
</dbReference>
<evidence type="ECO:0000256" key="13">
    <source>
        <dbReference type="ARBA" id="ARBA00047808"/>
    </source>
</evidence>
<proteinExistence type="inferred from homology"/>
<evidence type="ECO:0000256" key="4">
    <source>
        <dbReference type="ARBA" id="ARBA00008276"/>
    </source>
</evidence>
<evidence type="ECO:0000259" key="17">
    <source>
        <dbReference type="Pfam" id="PF02875"/>
    </source>
</evidence>
<dbReference type="eggNOG" id="COG0285">
    <property type="taxonomic scope" value="Bacteria"/>
</dbReference>
<keyword evidence="8 16" id="KW-0547">Nucleotide-binding</keyword>
<keyword evidence="20" id="KW-1185">Reference proteome</keyword>
<dbReference type="GO" id="GO:0046656">
    <property type="term" value="P:folic acid biosynthetic process"/>
    <property type="evidence" value="ECO:0007669"/>
    <property type="project" value="UniProtKB-KW"/>
</dbReference>
<evidence type="ECO:0000256" key="10">
    <source>
        <dbReference type="ARBA" id="ARBA00022842"/>
    </source>
</evidence>
<evidence type="ECO:0000256" key="16">
    <source>
        <dbReference type="PIRNR" id="PIRNR001563"/>
    </source>
</evidence>
<comment type="catalytic activity">
    <reaction evidence="14">
        <text>(6R)-5,10-methylenetetrahydrofolyl-(gamma-L-Glu)(n) + L-glutamate + ATP = (6R)-5,10-methylenetetrahydrofolyl-(gamma-L-Glu)(n+1) + ADP + phosphate + H(+)</text>
        <dbReference type="Rhea" id="RHEA:51912"/>
        <dbReference type="Rhea" id="RHEA-COMP:13257"/>
        <dbReference type="Rhea" id="RHEA-COMP:13258"/>
        <dbReference type="ChEBI" id="CHEBI:15378"/>
        <dbReference type="ChEBI" id="CHEBI:29985"/>
        <dbReference type="ChEBI" id="CHEBI:30616"/>
        <dbReference type="ChEBI" id="CHEBI:43474"/>
        <dbReference type="ChEBI" id="CHEBI:136572"/>
        <dbReference type="ChEBI" id="CHEBI:456216"/>
        <dbReference type="EC" id="6.3.2.17"/>
    </reaction>
</comment>
<evidence type="ECO:0000256" key="2">
    <source>
        <dbReference type="ARBA" id="ARBA00004799"/>
    </source>
</evidence>
<dbReference type="Gene3D" id="3.90.190.20">
    <property type="entry name" value="Mur ligase, C-terminal domain"/>
    <property type="match status" value="1"/>
</dbReference>
<dbReference type="PANTHER" id="PTHR11136">
    <property type="entry name" value="FOLYLPOLYGLUTAMATE SYNTHASE-RELATED"/>
    <property type="match status" value="1"/>
</dbReference>
<comment type="catalytic activity">
    <reaction evidence="15">
        <text>7,8-dihydropteroate + L-glutamate + ATP = 7,8-dihydrofolate + ADP + phosphate + H(+)</text>
        <dbReference type="Rhea" id="RHEA:23584"/>
        <dbReference type="ChEBI" id="CHEBI:15378"/>
        <dbReference type="ChEBI" id="CHEBI:17839"/>
        <dbReference type="ChEBI" id="CHEBI:29985"/>
        <dbReference type="ChEBI" id="CHEBI:30616"/>
        <dbReference type="ChEBI" id="CHEBI:43474"/>
        <dbReference type="ChEBI" id="CHEBI:57451"/>
        <dbReference type="ChEBI" id="CHEBI:456216"/>
        <dbReference type="EC" id="6.3.2.12"/>
    </reaction>
</comment>
<comment type="pathway">
    <text evidence="3">Cofactor biosynthesis; tetrahydrofolylpolyglutamate biosynthesis.</text>
</comment>
<dbReference type="GO" id="GO:0005737">
    <property type="term" value="C:cytoplasm"/>
    <property type="evidence" value="ECO:0007669"/>
    <property type="project" value="TreeGrafter"/>
</dbReference>
<comment type="similarity">
    <text evidence="4 16">Belongs to the folylpolyglutamate synthase family.</text>
</comment>
<evidence type="ECO:0000256" key="7">
    <source>
        <dbReference type="ARBA" id="ARBA00022723"/>
    </source>
</evidence>
<dbReference type="OrthoDB" id="9809356at2"/>
<protein>
    <recommendedName>
        <fullName evidence="5 16">Dihydrofolate synthase/folylpolyglutamate synthase</fullName>
    </recommendedName>
</protein>
<evidence type="ECO:0000256" key="3">
    <source>
        <dbReference type="ARBA" id="ARBA00005150"/>
    </source>
</evidence>
<evidence type="ECO:0000256" key="11">
    <source>
        <dbReference type="ARBA" id="ARBA00022909"/>
    </source>
</evidence>
<keyword evidence="7" id="KW-0479">Metal-binding</keyword>
<dbReference type="AlphaFoldDB" id="D4G8T5"/>
<evidence type="ECO:0000256" key="12">
    <source>
        <dbReference type="ARBA" id="ARBA00047493"/>
    </source>
</evidence>
<dbReference type="GO" id="GO:0005524">
    <property type="term" value="F:ATP binding"/>
    <property type="evidence" value="ECO:0007669"/>
    <property type="project" value="UniProtKB-KW"/>
</dbReference>
<comment type="pathway">
    <text evidence="2">Cofactor biosynthesis; tetrahydrofolate biosynthesis; 7,8-dihydrofolate from 2-amino-4-hydroxy-6-hydroxymethyl-7,8-dihydropteridine diphosphate and 4-aminobenzoate: step 2/2.</text>
</comment>
<dbReference type="STRING" id="515618.RIEPE_0507"/>
<dbReference type="InterPro" id="IPR036565">
    <property type="entry name" value="Mur-like_cat_sf"/>
</dbReference>
<accession>D4G8T5</accession>
<dbReference type="PANTHER" id="PTHR11136:SF0">
    <property type="entry name" value="DIHYDROFOLATE SYNTHETASE-RELATED"/>
    <property type="match status" value="1"/>
</dbReference>
<dbReference type="KEGG" id="rip:RIEPE_0507"/>
<evidence type="ECO:0000256" key="8">
    <source>
        <dbReference type="ARBA" id="ARBA00022741"/>
    </source>
</evidence>
<comment type="catalytic activity">
    <reaction evidence="13">
        <text>10-formyltetrahydrofolyl-(gamma-L-Glu)(n) + L-glutamate + ATP = 10-formyltetrahydrofolyl-(gamma-L-Glu)(n+1) + ADP + phosphate + H(+)</text>
        <dbReference type="Rhea" id="RHEA:51904"/>
        <dbReference type="Rhea" id="RHEA-COMP:13088"/>
        <dbReference type="Rhea" id="RHEA-COMP:14300"/>
        <dbReference type="ChEBI" id="CHEBI:15378"/>
        <dbReference type="ChEBI" id="CHEBI:29985"/>
        <dbReference type="ChEBI" id="CHEBI:30616"/>
        <dbReference type="ChEBI" id="CHEBI:43474"/>
        <dbReference type="ChEBI" id="CHEBI:134413"/>
        <dbReference type="ChEBI" id="CHEBI:456216"/>
        <dbReference type="EC" id="6.3.2.17"/>
    </reaction>
</comment>
<dbReference type="GO" id="GO:0008841">
    <property type="term" value="F:dihydrofolate synthase activity"/>
    <property type="evidence" value="ECO:0007669"/>
    <property type="project" value="UniProtKB-EC"/>
</dbReference>
<dbReference type="NCBIfam" id="NF008101">
    <property type="entry name" value="PRK10846.1"/>
    <property type="match status" value="1"/>
</dbReference>
<feature type="domain" description="Mur ligase C-terminal" evidence="17">
    <location>
        <begin position="298"/>
        <end position="416"/>
    </location>
</feature>
<dbReference type="InterPro" id="IPR004101">
    <property type="entry name" value="Mur_ligase_C"/>
</dbReference>
<evidence type="ECO:0000256" key="1">
    <source>
        <dbReference type="ARBA" id="ARBA00002714"/>
    </source>
</evidence>
<dbReference type="Pfam" id="PF02875">
    <property type="entry name" value="Mur_ligase_C"/>
    <property type="match status" value="1"/>
</dbReference>